<dbReference type="EMBL" id="HBJB01001878">
    <property type="protein sequence ID" value="CAE0842028.1"/>
    <property type="molecule type" value="Transcribed_RNA"/>
</dbReference>
<feature type="transmembrane region" description="Helical" evidence="7">
    <location>
        <begin position="197"/>
        <end position="216"/>
    </location>
</feature>
<feature type="transmembrane region" description="Helical" evidence="7">
    <location>
        <begin position="73"/>
        <end position="90"/>
    </location>
</feature>
<name>A0A7S4LPD4_OXYMA</name>
<keyword evidence="3" id="KW-1003">Cell membrane</keyword>
<accession>A0A7S4LPD4</accession>
<keyword evidence="6 7" id="KW-0472">Membrane</keyword>
<dbReference type="Pfam" id="PF02652">
    <property type="entry name" value="Lactate_perm"/>
    <property type="match status" value="1"/>
</dbReference>
<sequence length="590" mass="62186">MAEVRGGPSGFWDVVLLLLPIAFLVFAVVKPKPIPSTNSLRIAAAMMFFIKLVYLESAPITVCAAVVKGSLQALVPCSIIAGAIFLFDSMESSRCLTWMRITMKKITNDHPVAEVMLIGWAFHYLVEGASGFGTPACLAVPVLVSMGHPKVESICVLLVFNGFSAIFGAVGTPLWFGMGLAVGATEDEQVSIGSKCATAIAINAFILIPVVVSLLVDRADVIRNIVFIELSVACTVIPLFTIAQFSAEFPSLLSGLISIACTATLIHFKVGLKPCERRKSGTDEIVDAGQGQAVADAEVGAPAADEVPVAKKIADGVPEADRDLLASPSVVDVALRTMPLWLTVVLLIITRIEDIGLKEALTEKEPLIIDWKLGSLGQLTLSSAFVIGLSNILGAPEKIAWSFQMLYVPFIIPFFVAGSATLLVYRGELRSSPKQILGGVARRMKKPLIALLGALCLVELLRGKDVNADAPAYIIGIRLSEALSDAFIILSALLGALGAFFSGSTTVSNLTFGAVQKAAALNLGLNYEALLAVQGCGGSIGNAVCLSNIIAVSTVIGVENQEGAVMKKVVPIVACFLVIATVVMLPFLYA</sequence>
<dbReference type="GO" id="GO:0015295">
    <property type="term" value="F:solute:proton symporter activity"/>
    <property type="evidence" value="ECO:0007669"/>
    <property type="project" value="TreeGrafter"/>
</dbReference>
<dbReference type="GO" id="GO:0015129">
    <property type="term" value="F:lactate transmembrane transporter activity"/>
    <property type="evidence" value="ECO:0007669"/>
    <property type="project" value="InterPro"/>
</dbReference>
<keyword evidence="4 7" id="KW-0812">Transmembrane</keyword>
<evidence type="ECO:0000256" key="7">
    <source>
        <dbReference type="SAM" id="Phobius"/>
    </source>
</evidence>
<feature type="transmembrane region" description="Helical" evidence="7">
    <location>
        <begin position="373"/>
        <end position="393"/>
    </location>
</feature>
<feature type="transmembrane region" description="Helical" evidence="7">
    <location>
        <begin position="252"/>
        <end position="272"/>
    </location>
</feature>
<feature type="transmembrane region" description="Helical" evidence="7">
    <location>
        <begin position="154"/>
        <end position="177"/>
    </location>
</feature>
<dbReference type="GO" id="GO:0005886">
    <property type="term" value="C:plasma membrane"/>
    <property type="evidence" value="ECO:0007669"/>
    <property type="project" value="UniProtKB-SubCell"/>
</dbReference>
<dbReference type="AlphaFoldDB" id="A0A7S4LPD4"/>
<evidence type="ECO:0000256" key="2">
    <source>
        <dbReference type="ARBA" id="ARBA00022448"/>
    </source>
</evidence>
<feature type="transmembrane region" description="Helical" evidence="7">
    <location>
        <begin position="225"/>
        <end position="246"/>
    </location>
</feature>
<reference evidence="8" key="1">
    <citation type="submission" date="2021-01" db="EMBL/GenBank/DDBJ databases">
        <authorList>
            <person name="Corre E."/>
            <person name="Pelletier E."/>
            <person name="Niang G."/>
            <person name="Scheremetjew M."/>
            <person name="Finn R."/>
            <person name="Kale V."/>
            <person name="Holt S."/>
            <person name="Cochrane G."/>
            <person name="Meng A."/>
            <person name="Brown T."/>
            <person name="Cohen L."/>
        </authorList>
    </citation>
    <scope>NUCLEOTIDE SEQUENCE</scope>
    <source>
        <strain evidence="8">LB1974</strain>
    </source>
</reference>
<feature type="transmembrane region" description="Helical" evidence="7">
    <location>
        <begin position="12"/>
        <end position="30"/>
    </location>
</feature>
<gene>
    <name evidence="8" type="ORF">OMAR00294_LOCUS1594</name>
</gene>
<keyword evidence="5 7" id="KW-1133">Transmembrane helix</keyword>
<protein>
    <recommendedName>
        <fullName evidence="9">L-lactate permease</fullName>
    </recommendedName>
</protein>
<comment type="subcellular location">
    <subcellularLocation>
        <location evidence="1">Cell membrane</location>
        <topology evidence="1">Multi-pass membrane protein</topology>
    </subcellularLocation>
</comment>
<evidence type="ECO:0008006" key="9">
    <source>
        <dbReference type="Google" id="ProtNLM"/>
    </source>
</evidence>
<evidence type="ECO:0000256" key="4">
    <source>
        <dbReference type="ARBA" id="ARBA00022692"/>
    </source>
</evidence>
<dbReference type="PANTHER" id="PTHR30003:SF0">
    <property type="entry name" value="GLYCOLATE PERMEASE GLCA-RELATED"/>
    <property type="match status" value="1"/>
</dbReference>
<proteinExistence type="predicted"/>
<keyword evidence="2" id="KW-0813">Transport</keyword>
<feature type="transmembrane region" description="Helical" evidence="7">
    <location>
        <begin position="569"/>
        <end position="589"/>
    </location>
</feature>
<feature type="transmembrane region" description="Helical" evidence="7">
    <location>
        <begin position="42"/>
        <end position="67"/>
    </location>
</feature>
<feature type="transmembrane region" description="Helical" evidence="7">
    <location>
        <begin position="405"/>
        <end position="425"/>
    </location>
</feature>
<evidence type="ECO:0000256" key="1">
    <source>
        <dbReference type="ARBA" id="ARBA00004651"/>
    </source>
</evidence>
<evidence type="ECO:0000313" key="8">
    <source>
        <dbReference type="EMBL" id="CAE0842028.1"/>
    </source>
</evidence>
<dbReference type="InterPro" id="IPR003804">
    <property type="entry name" value="Lactate_perm"/>
</dbReference>
<organism evidence="8">
    <name type="scientific">Oxyrrhis marina</name>
    <name type="common">Dinoflagellate</name>
    <dbReference type="NCBI Taxonomy" id="2969"/>
    <lineage>
        <taxon>Eukaryota</taxon>
        <taxon>Sar</taxon>
        <taxon>Alveolata</taxon>
        <taxon>Dinophyceae</taxon>
        <taxon>Oxyrrhinales</taxon>
        <taxon>Oxyrrhinaceae</taxon>
        <taxon>Oxyrrhis</taxon>
    </lineage>
</organism>
<evidence type="ECO:0000256" key="6">
    <source>
        <dbReference type="ARBA" id="ARBA00023136"/>
    </source>
</evidence>
<feature type="transmembrane region" description="Helical" evidence="7">
    <location>
        <begin position="482"/>
        <end position="501"/>
    </location>
</feature>
<evidence type="ECO:0000256" key="5">
    <source>
        <dbReference type="ARBA" id="ARBA00022989"/>
    </source>
</evidence>
<evidence type="ECO:0000256" key="3">
    <source>
        <dbReference type="ARBA" id="ARBA00022475"/>
    </source>
</evidence>
<dbReference type="PANTHER" id="PTHR30003">
    <property type="entry name" value="L-LACTATE PERMEASE"/>
    <property type="match status" value="1"/>
</dbReference>